<evidence type="ECO:0008006" key="3">
    <source>
        <dbReference type="Google" id="ProtNLM"/>
    </source>
</evidence>
<organism evidence="1 2">
    <name type="scientific">Cinchona calisaya</name>
    <dbReference type="NCBI Taxonomy" id="153742"/>
    <lineage>
        <taxon>Eukaryota</taxon>
        <taxon>Viridiplantae</taxon>
        <taxon>Streptophyta</taxon>
        <taxon>Embryophyta</taxon>
        <taxon>Tracheophyta</taxon>
        <taxon>Spermatophyta</taxon>
        <taxon>Magnoliopsida</taxon>
        <taxon>eudicotyledons</taxon>
        <taxon>Gunneridae</taxon>
        <taxon>Pentapetalae</taxon>
        <taxon>asterids</taxon>
        <taxon>lamiids</taxon>
        <taxon>Gentianales</taxon>
        <taxon>Rubiaceae</taxon>
        <taxon>Cinchonoideae</taxon>
        <taxon>Cinchoneae</taxon>
        <taxon>Cinchona</taxon>
    </lineage>
</organism>
<evidence type="ECO:0000313" key="1">
    <source>
        <dbReference type="EMBL" id="KAL3503230.1"/>
    </source>
</evidence>
<dbReference type="PANTHER" id="PTHR31900:SF34">
    <property type="entry name" value="EMB|CAB62440.1-RELATED"/>
    <property type="match status" value="1"/>
</dbReference>
<name>A0ABD2YBM2_9GENT</name>
<keyword evidence="2" id="KW-1185">Reference proteome</keyword>
<dbReference type="Proteomes" id="UP001630127">
    <property type="component" value="Unassembled WGS sequence"/>
</dbReference>
<proteinExistence type="predicted"/>
<dbReference type="AlphaFoldDB" id="A0ABD2YBM2"/>
<gene>
    <name evidence="1" type="ORF">ACH5RR_037679</name>
</gene>
<accession>A0ABD2YBM2</accession>
<protein>
    <recommendedName>
        <fullName evidence="3">F-box/LRR-repeat protein</fullName>
    </recommendedName>
</protein>
<evidence type="ECO:0000313" key="2">
    <source>
        <dbReference type="Proteomes" id="UP001630127"/>
    </source>
</evidence>
<dbReference type="PANTHER" id="PTHR31900">
    <property type="entry name" value="F-BOX/RNI SUPERFAMILY PROTEIN-RELATED"/>
    <property type="match status" value="1"/>
</dbReference>
<sequence length="217" mass="24744">MDQYDAESWVNTAILRVVRKLELELKFPTAVGLFCRQVSLPAKHLFLVLENLIIVTRSSNNLINVSISALALKRLRIVSWCNEHLDIVESLRLLEITNFDNLVEAIVDLGMPLEYQFKFCEAISNVKCLSISSYTSDTISWETVFYSTKFLNLTHLALRAWYPLLRYFLENADKLEVLTFSEMGLGKQALDNLVLTEHVPSCLSSCLRAISIDNFCS</sequence>
<dbReference type="InterPro" id="IPR050232">
    <property type="entry name" value="FBL13/AtMIF1-like"/>
</dbReference>
<reference evidence="1 2" key="1">
    <citation type="submission" date="2024-11" db="EMBL/GenBank/DDBJ databases">
        <title>A near-complete genome assembly of Cinchona calisaya.</title>
        <authorList>
            <person name="Lian D.C."/>
            <person name="Zhao X.W."/>
            <person name="Wei L."/>
        </authorList>
    </citation>
    <scope>NUCLEOTIDE SEQUENCE [LARGE SCALE GENOMIC DNA]</scope>
    <source>
        <tissue evidence="1">Nenye</tissue>
    </source>
</reference>
<comment type="caution">
    <text evidence="1">The sequence shown here is derived from an EMBL/GenBank/DDBJ whole genome shotgun (WGS) entry which is preliminary data.</text>
</comment>
<dbReference type="EMBL" id="JBJUIK010000015">
    <property type="protein sequence ID" value="KAL3503230.1"/>
    <property type="molecule type" value="Genomic_DNA"/>
</dbReference>